<accession>A0A6P2BKP8</accession>
<dbReference type="EMBL" id="RPFW01000014">
    <property type="protein sequence ID" value="TVY99068.1"/>
    <property type="molecule type" value="Genomic_DNA"/>
</dbReference>
<comment type="caution">
    <text evidence="3">The sequence shown here is derived from an EMBL/GenBank/DDBJ whole genome shotgun (WGS) entry which is preliminary data.</text>
</comment>
<dbReference type="InterPro" id="IPR055568">
    <property type="entry name" value="DUF7144"/>
</dbReference>
<dbReference type="OrthoDB" id="4482242at2"/>
<evidence type="ECO:0000259" key="2">
    <source>
        <dbReference type="Pfam" id="PF23636"/>
    </source>
</evidence>
<organism evidence="3 4">
    <name type="scientific">Trebonia kvetii</name>
    <dbReference type="NCBI Taxonomy" id="2480626"/>
    <lineage>
        <taxon>Bacteria</taxon>
        <taxon>Bacillati</taxon>
        <taxon>Actinomycetota</taxon>
        <taxon>Actinomycetes</taxon>
        <taxon>Streptosporangiales</taxon>
        <taxon>Treboniaceae</taxon>
        <taxon>Trebonia</taxon>
    </lineage>
</organism>
<proteinExistence type="predicted"/>
<protein>
    <recommendedName>
        <fullName evidence="2">DUF7144 domain-containing protein</fullName>
    </recommendedName>
</protein>
<gene>
    <name evidence="3" type="ORF">EAS64_42120</name>
</gene>
<evidence type="ECO:0000256" key="1">
    <source>
        <dbReference type="SAM" id="Phobius"/>
    </source>
</evidence>
<dbReference type="AlphaFoldDB" id="A0A6P2BKP8"/>
<keyword evidence="1" id="KW-0472">Membrane</keyword>
<feature type="transmembrane region" description="Helical" evidence="1">
    <location>
        <begin position="46"/>
        <end position="65"/>
    </location>
</feature>
<evidence type="ECO:0000313" key="3">
    <source>
        <dbReference type="EMBL" id="TVY99068.1"/>
    </source>
</evidence>
<sequence>MTFAAAVLLMVAGVFNFFEGLAAVIRGSFFVVLPNYAYNISVTGWGWFHLILGVVAFLTGCYLFVDSPIARVVGVIIASVSAIVNFLYIPYYPVWSVVLIAIDAVVIWALASPRRGWN</sequence>
<dbReference type="Proteomes" id="UP000460272">
    <property type="component" value="Unassembled WGS sequence"/>
</dbReference>
<feature type="transmembrane region" description="Helical" evidence="1">
    <location>
        <begin position="94"/>
        <end position="111"/>
    </location>
</feature>
<name>A0A6P2BKP8_9ACTN</name>
<keyword evidence="1" id="KW-1133">Transmembrane helix</keyword>
<keyword evidence="1" id="KW-0812">Transmembrane</keyword>
<evidence type="ECO:0000313" key="4">
    <source>
        <dbReference type="Proteomes" id="UP000460272"/>
    </source>
</evidence>
<dbReference type="Pfam" id="PF23636">
    <property type="entry name" value="DUF7144"/>
    <property type="match status" value="1"/>
</dbReference>
<feature type="transmembrane region" description="Helical" evidence="1">
    <location>
        <begin position="72"/>
        <end position="88"/>
    </location>
</feature>
<keyword evidence="4" id="KW-1185">Reference proteome</keyword>
<feature type="domain" description="DUF7144" evidence="2">
    <location>
        <begin position="2"/>
        <end position="114"/>
    </location>
</feature>
<reference evidence="3 4" key="1">
    <citation type="submission" date="2018-11" db="EMBL/GenBank/DDBJ databases">
        <title>Trebonia kvetii gen.nov., sp.nov., a novel acidophilic actinobacterium, and proposal of the new actinobacterial family Treboniaceae fam. nov.</title>
        <authorList>
            <person name="Rapoport D."/>
            <person name="Sagova-Mareckova M."/>
            <person name="Sedlacek I."/>
            <person name="Provaznik J."/>
            <person name="Kralova S."/>
            <person name="Pavlinic D."/>
            <person name="Benes V."/>
            <person name="Kopecky J."/>
        </authorList>
    </citation>
    <scope>NUCLEOTIDE SEQUENCE [LARGE SCALE GENOMIC DNA]</scope>
    <source>
        <strain evidence="3 4">15Tr583</strain>
    </source>
</reference>